<dbReference type="PROSITE" id="PS00368">
    <property type="entry name" value="RIBORED_SMALL"/>
    <property type="match status" value="1"/>
</dbReference>
<evidence type="ECO:0000256" key="6">
    <source>
        <dbReference type="ARBA" id="ARBA00023004"/>
    </source>
</evidence>
<evidence type="ECO:0000256" key="1">
    <source>
        <dbReference type="ARBA" id="ARBA00001962"/>
    </source>
</evidence>
<dbReference type="GeneID" id="111353230"/>
<keyword evidence="8" id="KW-1185">Reference proteome</keyword>
<dbReference type="PANTHER" id="PTHR23409">
    <property type="entry name" value="RIBONUCLEOSIDE-DIPHOSPHATE REDUCTASE SMALL CHAIN"/>
    <property type="match status" value="1"/>
</dbReference>
<dbReference type="InterPro" id="IPR030475">
    <property type="entry name" value="RNR_small_AS"/>
</dbReference>
<dbReference type="GO" id="GO:0046872">
    <property type="term" value="F:metal ion binding"/>
    <property type="evidence" value="ECO:0007669"/>
    <property type="project" value="UniProtKB-KW"/>
</dbReference>
<dbReference type="OrthoDB" id="10248373at2759"/>
<dbReference type="AlphaFoldDB" id="A0A9J7E5M6"/>
<evidence type="ECO:0000313" key="8">
    <source>
        <dbReference type="Proteomes" id="UP000301870"/>
    </source>
</evidence>
<evidence type="ECO:0000256" key="2">
    <source>
        <dbReference type="ARBA" id="ARBA00009303"/>
    </source>
</evidence>
<dbReference type="InterPro" id="IPR033909">
    <property type="entry name" value="RNR_small"/>
</dbReference>
<dbReference type="Proteomes" id="UP000301870">
    <property type="component" value="Chromosome 16"/>
</dbReference>
<dbReference type="KEGG" id="sliu:111353230"/>
<comment type="similarity">
    <text evidence="2">Belongs to the ribonucleoside diphosphate reductase small chain family.</text>
</comment>
<reference evidence="9" key="1">
    <citation type="submission" date="2025-08" db="UniProtKB">
        <authorList>
            <consortium name="RefSeq"/>
        </authorList>
    </citation>
    <scope>IDENTIFICATION</scope>
    <source>
        <strain evidence="9">Ishihara</strain>
        <tissue evidence="9">Whole body</tissue>
    </source>
</reference>
<evidence type="ECO:0000256" key="3">
    <source>
        <dbReference type="ARBA" id="ARBA00012274"/>
    </source>
</evidence>
<evidence type="ECO:0000256" key="7">
    <source>
        <dbReference type="ARBA" id="ARBA00023116"/>
    </source>
</evidence>
<sequence>MAPIVDKENLHNEFNNVHLKSPVKNNVLAERNENMSGESMEVEGKTTEVVEFDPQKEPLLRDNPRRFVIFPIQYPDIWEMYKKAEASFWTVEEVDLSKDLSDWETLKDSERHFIKHVLAFFAASDGIVNENLVERFSQEVQVTEARCFYGFQIAMENVHSEMYSLLIDTYIRDPKERDFLFNAIETLPCVKKKADWALQWIASQSATFAERIIAFAAVEGIFFSGSFASIFWMKKRGLMPGLTFSNELISRDEGLHTDFACLMYRHVVQKPSKERVLQIIKDAVVIEQEFLTDALPVRLLGMNCELMSDYIEFVADRLLLELIGEKHYNTKNPFDFMNLISLEGKTNFFEKKVSEYQKWGVMANQMDNVFTLDAEF</sequence>
<evidence type="ECO:0000313" key="9">
    <source>
        <dbReference type="RefSeq" id="XP_022821942.1"/>
    </source>
</evidence>
<dbReference type="PANTHER" id="PTHR23409:SF18">
    <property type="entry name" value="RIBONUCLEOSIDE-DIPHOSPHATE REDUCTASE SUBUNIT M2"/>
    <property type="match status" value="1"/>
</dbReference>
<dbReference type="InterPro" id="IPR009078">
    <property type="entry name" value="Ferritin-like_SF"/>
</dbReference>
<dbReference type="InterPro" id="IPR012348">
    <property type="entry name" value="RNR-like"/>
</dbReference>
<dbReference type="CTD" id="36280"/>
<dbReference type="RefSeq" id="XP_022821942.1">
    <property type="nucleotide sequence ID" value="XM_022966174.1"/>
</dbReference>
<protein>
    <recommendedName>
        <fullName evidence="3">ribonucleoside-diphosphate reductase</fullName>
        <ecNumber evidence="3">1.17.4.1</ecNumber>
    </recommendedName>
</protein>
<keyword evidence="5" id="KW-0560">Oxidoreductase</keyword>
<dbReference type="SUPFAM" id="SSF47240">
    <property type="entry name" value="Ferritin-like"/>
    <property type="match status" value="1"/>
</dbReference>
<keyword evidence="7" id="KW-0215">Deoxyribonucleotide synthesis</keyword>
<dbReference type="GO" id="GO:0009263">
    <property type="term" value="P:deoxyribonucleotide biosynthetic process"/>
    <property type="evidence" value="ECO:0007669"/>
    <property type="project" value="UniProtKB-KW"/>
</dbReference>
<dbReference type="Gene3D" id="1.10.620.20">
    <property type="entry name" value="Ribonucleotide Reductase, subunit A"/>
    <property type="match status" value="1"/>
</dbReference>
<evidence type="ECO:0000256" key="5">
    <source>
        <dbReference type="ARBA" id="ARBA00023002"/>
    </source>
</evidence>
<dbReference type="GO" id="GO:0005829">
    <property type="term" value="C:cytosol"/>
    <property type="evidence" value="ECO:0007669"/>
    <property type="project" value="TreeGrafter"/>
</dbReference>
<dbReference type="EC" id="1.17.4.1" evidence="3"/>
<dbReference type="InterPro" id="IPR000358">
    <property type="entry name" value="RNR_small_fam"/>
</dbReference>
<keyword evidence="4" id="KW-0479">Metal-binding</keyword>
<dbReference type="Pfam" id="PF00268">
    <property type="entry name" value="Ribonuc_red_sm"/>
    <property type="match status" value="1"/>
</dbReference>
<dbReference type="CDD" id="cd01049">
    <property type="entry name" value="RNRR2"/>
    <property type="match status" value="1"/>
</dbReference>
<accession>A0A9J7E5M6</accession>
<proteinExistence type="inferred from homology"/>
<evidence type="ECO:0000256" key="4">
    <source>
        <dbReference type="ARBA" id="ARBA00022723"/>
    </source>
</evidence>
<gene>
    <name evidence="9" type="primary">LOC111353230</name>
</gene>
<comment type="cofactor">
    <cofactor evidence="1">
        <name>Fe cation</name>
        <dbReference type="ChEBI" id="CHEBI:24875"/>
    </cofactor>
</comment>
<dbReference type="FunFam" id="1.10.620.20:FF:000004">
    <property type="entry name" value="Ribonucleoside-diphosphate reductase subunit M2 B"/>
    <property type="match status" value="1"/>
</dbReference>
<organism evidence="8 9">
    <name type="scientific">Spodoptera litura</name>
    <name type="common">Asian cotton leafworm</name>
    <dbReference type="NCBI Taxonomy" id="69820"/>
    <lineage>
        <taxon>Eukaryota</taxon>
        <taxon>Metazoa</taxon>
        <taxon>Ecdysozoa</taxon>
        <taxon>Arthropoda</taxon>
        <taxon>Hexapoda</taxon>
        <taxon>Insecta</taxon>
        <taxon>Pterygota</taxon>
        <taxon>Neoptera</taxon>
        <taxon>Endopterygota</taxon>
        <taxon>Lepidoptera</taxon>
        <taxon>Glossata</taxon>
        <taxon>Ditrysia</taxon>
        <taxon>Noctuoidea</taxon>
        <taxon>Noctuidae</taxon>
        <taxon>Amphipyrinae</taxon>
        <taxon>Spodoptera</taxon>
    </lineage>
</organism>
<dbReference type="GO" id="GO:0004748">
    <property type="term" value="F:ribonucleoside-diphosphate reductase activity, thioredoxin disulfide as acceptor"/>
    <property type="evidence" value="ECO:0007669"/>
    <property type="project" value="UniProtKB-EC"/>
</dbReference>
<name>A0A9J7E5M6_SPOLT</name>
<keyword evidence="6" id="KW-0408">Iron</keyword>